<comment type="caution">
    <text evidence="1">The sequence shown here is derived from an EMBL/GenBank/DDBJ whole genome shotgun (WGS) entry which is preliminary data.</text>
</comment>
<proteinExistence type="predicted"/>
<name>A0AAV0TGZ1_9STRA</name>
<organism evidence="1 2">
    <name type="scientific">Peronospora destructor</name>
    <dbReference type="NCBI Taxonomy" id="86335"/>
    <lineage>
        <taxon>Eukaryota</taxon>
        <taxon>Sar</taxon>
        <taxon>Stramenopiles</taxon>
        <taxon>Oomycota</taxon>
        <taxon>Peronosporomycetes</taxon>
        <taxon>Peronosporales</taxon>
        <taxon>Peronosporaceae</taxon>
        <taxon>Peronospora</taxon>
    </lineage>
</organism>
<evidence type="ECO:0000313" key="2">
    <source>
        <dbReference type="Proteomes" id="UP001162029"/>
    </source>
</evidence>
<keyword evidence="2" id="KW-1185">Reference proteome</keyword>
<dbReference type="Proteomes" id="UP001162029">
    <property type="component" value="Unassembled WGS sequence"/>
</dbReference>
<sequence>MEIQPWQHRQASLLHPEEKNSRLQLPHTYSVASAECLATLTSPNRGDVYTPDVTHLVTGMRLWDIAPNAVVNAFRGHFASVRCSI</sequence>
<dbReference type="EMBL" id="CANTFM010000430">
    <property type="protein sequence ID" value="CAI5721755.1"/>
    <property type="molecule type" value="Genomic_DNA"/>
</dbReference>
<gene>
    <name evidence="1" type="ORF">PDE001_LOCUS2528</name>
</gene>
<reference evidence="1" key="1">
    <citation type="submission" date="2022-12" db="EMBL/GenBank/DDBJ databases">
        <authorList>
            <person name="Webb A."/>
        </authorList>
    </citation>
    <scope>NUCLEOTIDE SEQUENCE</scope>
    <source>
        <strain evidence="1">Pd1</strain>
    </source>
</reference>
<accession>A0AAV0TGZ1</accession>
<dbReference type="AlphaFoldDB" id="A0AAV0TGZ1"/>
<evidence type="ECO:0000313" key="1">
    <source>
        <dbReference type="EMBL" id="CAI5721755.1"/>
    </source>
</evidence>
<protein>
    <submittedName>
        <fullName evidence="1">Uncharacterized protein</fullName>
    </submittedName>
</protein>